<dbReference type="Proteomes" id="UP000823990">
    <property type="component" value="Unassembled WGS sequence"/>
</dbReference>
<evidence type="ECO:0000259" key="9">
    <source>
        <dbReference type="PROSITE" id="PS51747"/>
    </source>
</evidence>
<feature type="binding site" evidence="8">
    <location>
        <position position="83"/>
    </location>
    <ligand>
        <name>Zn(2+)</name>
        <dbReference type="ChEBI" id="CHEBI:29105"/>
        <note>catalytic</note>
    </ligand>
</feature>
<name>A0A9D1TS99_9FIRM</name>
<feature type="domain" description="CMP/dCMP-type deaminase" evidence="9">
    <location>
        <begin position="2"/>
        <end position="129"/>
    </location>
</feature>
<dbReference type="AlphaFoldDB" id="A0A9D1TS99"/>
<evidence type="ECO:0000256" key="4">
    <source>
        <dbReference type="ARBA" id="ARBA00022723"/>
    </source>
</evidence>
<keyword evidence="3 8" id="KW-0819">tRNA processing</keyword>
<comment type="caution">
    <text evidence="10">The sequence shown here is derived from an EMBL/GenBank/DDBJ whole genome shotgun (WGS) entry which is preliminary data.</text>
</comment>
<dbReference type="Pfam" id="PF00383">
    <property type="entry name" value="dCMP_cyt_deam_1"/>
    <property type="match status" value="1"/>
</dbReference>
<dbReference type="PANTHER" id="PTHR11079:SF202">
    <property type="entry name" value="TRNA-SPECIFIC ADENOSINE DEAMINASE"/>
    <property type="match status" value="1"/>
</dbReference>
<feature type="binding site" evidence="8">
    <location>
        <position position="86"/>
    </location>
    <ligand>
        <name>Zn(2+)</name>
        <dbReference type="ChEBI" id="CHEBI:29105"/>
        <note>catalytic</note>
    </ligand>
</feature>
<accession>A0A9D1TS99</accession>
<organism evidence="10 11">
    <name type="scientific">Candidatus Protoclostridium stercorigallinarum</name>
    <dbReference type="NCBI Taxonomy" id="2838741"/>
    <lineage>
        <taxon>Bacteria</taxon>
        <taxon>Bacillati</taxon>
        <taxon>Bacillota</taxon>
        <taxon>Clostridia</taxon>
        <taxon>Candidatus Protoclostridium</taxon>
    </lineage>
</organism>
<evidence type="ECO:0000313" key="11">
    <source>
        <dbReference type="Proteomes" id="UP000823990"/>
    </source>
</evidence>
<dbReference type="InterPro" id="IPR016192">
    <property type="entry name" value="APOBEC/CMP_deaminase_Zn-bd"/>
</dbReference>
<comment type="subunit">
    <text evidence="2 8">Homodimer.</text>
</comment>
<dbReference type="EMBL" id="DXHS01000118">
    <property type="protein sequence ID" value="HIW03037.1"/>
    <property type="molecule type" value="Genomic_DNA"/>
</dbReference>
<dbReference type="SUPFAM" id="SSF53927">
    <property type="entry name" value="Cytidine deaminase-like"/>
    <property type="match status" value="1"/>
</dbReference>
<evidence type="ECO:0000256" key="1">
    <source>
        <dbReference type="ARBA" id="ARBA00010669"/>
    </source>
</evidence>
<dbReference type="NCBIfam" id="NF008113">
    <property type="entry name" value="PRK10860.1"/>
    <property type="match status" value="1"/>
</dbReference>
<evidence type="ECO:0000256" key="5">
    <source>
        <dbReference type="ARBA" id="ARBA00022801"/>
    </source>
</evidence>
<evidence type="ECO:0000256" key="2">
    <source>
        <dbReference type="ARBA" id="ARBA00011738"/>
    </source>
</evidence>
<dbReference type="HAMAP" id="MF_00972">
    <property type="entry name" value="tRNA_aden_deaminase"/>
    <property type="match status" value="1"/>
</dbReference>
<dbReference type="GO" id="GO:0008270">
    <property type="term" value="F:zinc ion binding"/>
    <property type="evidence" value="ECO:0007669"/>
    <property type="project" value="UniProtKB-UniRule"/>
</dbReference>
<dbReference type="InterPro" id="IPR016193">
    <property type="entry name" value="Cytidine_deaminase-like"/>
</dbReference>
<comment type="catalytic activity">
    <reaction evidence="7 8">
        <text>adenosine(34) in tRNA + H2O + H(+) = inosine(34) in tRNA + NH4(+)</text>
        <dbReference type="Rhea" id="RHEA:43168"/>
        <dbReference type="Rhea" id="RHEA-COMP:10373"/>
        <dbReference type="Rhea" id="RHEA-COMP:10374"/>
        <dbReference type="ChEBI" id="CHEBI:15377"/>
        <dbReference type="ChEBI" id="CHEBI:15378"/>
        <dbReference type="ChEBI" id="CHEBI:28938"/>
        <dbReference type="ChEBI" id="CHEBI:74411"/>
        <dbReference type="ChEBI" id="CHEBI:82852"/>
        <dbReference type="EC" id="3.5.4.33"/>
    </reaction>
</comment>
<reference evidence="10" key="2">
    <citation type="submission" date="2021-04" db="EMBL/GenBank/DDBJ databases">
        <authorList>
            <person name="Gilroy R."/>
        </authorList>
    </citation>
    <scope>NUCLEOTIDE SEQUENCE</scope>
    <source>
        <strain evidence="10">12435</strain>
    </source>
</reference>
<evidence type="ECO:0000256" key="7">
    <source>
        <dbReference type="ARBA" id="ARBA00048045"/>
    </source>
</evidence>
<protein>
    <recommendedName>
        <fullName evidence="8">tRNA-specific adenosine deaminase</fullName>
        <ecNumber evidence="8">3.5.4.33</ecNumber>
    </recommendedName>
</protein>
<dbReference type="Gene3D" id="3.40.140.10">
    <property type="entry name" value="Cytidine Deaminase, domain 2"/>
    <property type="match status" value="1"/>
</dbReference>
<gene>
    <name evidence="8 10" type="primary">tadA</name>
    <name evidence="10" type="ORF">H9892_06830</name>
</gene>
<dbReference type="PROSITE" id="PS00903">
    <property type="entry name" value="CYT_DCMP_DEAMINASES_1"/>
    <property type="match status" value="1"/>
</dbReference>
<dbReference type="FunFam" id="3.40.140.10:FF:000005">
    <property type="entry name" value="tRNA-specific adenosine deaminase"/>
    <property type="match status" value="1"/>
</dbReference>
<dbReference type="GO" id="GO:0002100">
    <property type="term" value="P:tRNA wobble adenosine to inosine editing"/>
    <property type="evidence" value="ECO:0007669"/>
    <property type="project" value="UniProtKB-UniRule"/>
</dbReference>
<proteinExistence type="inferred from homology"/>
<dbReference type="PROSITE" id="PS51747">
    <property type="entry name" value="CYT_DCMP_DEAMINASES_2"/>
    <property type="match status" value="1"/>
</dbReference>
<comment type="function">
    <text evidence="8">Catalyzes the deamination of adenosine to inosine at the wobble position 34 of tRNA(Arg2).</text>
</comment>
<dbReference type="InterPro" id="IPR028883">
    <property type="entry name" value="tRNA_aden_deaminase"/>
</dbReference>
<comment type="cofactor">
    <cofactor evidence="8">
        <name>Zn(2+)</name>
        <dbReference type="ChEBI" id="CHEBI:29105"/>
    </cofactor>
    <text evidence="8">Binds 1 zinc ion per subunit.</text>
</comment>
<keyword evidence="4 8" id="KW-0479">Metal-binding</keyword>
<dbReference type="EC" id="3.5.4.33" evidence="8"/>
<feature type="active site" description="Proton donor" evidence="8">
    <location>
        <position position="55"/>
    </location>
</feature>
<evidence type="ECO:0000256" key="3">
    <source>
        <dbReference type="ARBA" id="ARBA00022694"/>
    </source>
</evidence>
<dbReference type="CDD" id="cd01285">
    <property type="entry name" value="nucleoside_deaminase"/>
    <property type="match status" value="1"/>
</dbReference>
<dbReference type="PANTHER" id="PTHR11079">
    <property type="entry name" value="CYTOSINE DEAMINASE FAMILY MEMBER"/>
    <property type="match status" value="1"/>
</dbReference>
<keyword evidence="5 8" id="KW-0378">Hydrolase</keyword>
<reference evidence="10" key="1">
    <citation type="journal article" date="2021" name="PeerJ">
        <title>Extensive microbial diversity within the chicken gut microbiome revealed by metagenomics and culture.</title>
        <authorList>
            <person name="Gilroy R."/>
            <person name="Ravi A."/>
            <person name="Getino M."/>
            <person name="Pursley I."/>
            <person name="Horton D.L."/>
            <person name="Alikhan N.F."/>
            <person name="Baker D."/>
            <person name="Gharbi K."/>
            <person name="Hall N."/>
            <person name="Watson M."/>
            <person name="Adriaenssens E.M."/>
            <person name="Foster-Nyarko E."/>
            <person name="Jarju S."/>
            <person name="Secka A."/>
            <person name="Antonio M."/>
            <person name="Oren A."/>
            <person name="Chaudhuri R.R."/>
            <person name="La Ragione R."/>
            <person name="Hildebrand F."/>
            <person name="Pallen M.J."/>
        </authorList>
    </citation>
    <scope>NUCLEOTIDE SEQUENCE</scope>
    <source>
        <strain evidence="10">12435</strain>
    </source>
</reference>
<dbReference type="InterPro" id="IPR002125">
    <property type="entry name" value="CMP_dCMP_dom"/>
</dbReference>
<evidence type="ECO:0000256" key="6">
    <source>
        <dbReference type="ARBA" id="ARBA00022833"/>
    </source>
</evidence>
<evidence type="ECO:0000313" key="10">
    <source>
        <dbReference type="EMBL" id="HIW03037.1"/>
    </source>
</evidence>
<evidence type="ECO:0000256" key="8">
    <source>
        <dbReference type="HAMAP-Rule" id="MF_00972"/>
    </source>
</evidence>
<sequence>MTSEEKYMKAALAEAKKAEAKSEVPVGAVIVLDGKVIARAHNERTTKCDPTAHAEVLALRKAGRKLGHWNLEGCELYVTKEPCVMCAGAIVLSRIKRVRYGAYDRRFGCAGTVKSLTDDPVFNHRAPAEGGLMECECAKLLTDFFKERRKK</sequence>
<feature type="binding site" evidence="8">
    <location>
        <position position="53"/>
    </location>
    <ligand>
        <name>Zn(2+)</name>
        <dbReference type="ChEBI" id="CHEBI:29105"/>
        <note>catalytic</note>
    </ligand>
</feature>
<keyword evidence="6 8" id="KW-0862">Zinc</keyword>
<comment type="similarity">
    <text evidence="1">Belongs to the cytidine and deoxycytidylate deaminase family. ADAT2 subfamily.</text>
</comment>
<dbReference type="GO" id="GO:0052717">
    <property type="term" value="F:tRNA-specific adenosine-34 deaminase activity"/>
    <property type="evidence" value="ECO:0007669"/>
    <property type="project" value="UniProtKB-UniRule"/>
</dbReference>